<sequence>MTVPGWRDWAFALKTFGAAVLALYLALWLDLPRPYWAVGTVYITSQVLAGDTRSKALYRALGTLVGAAISVALVPNLNNAPVVLSLAIAAWVSFCLYFSLLDRTPRSYVLMLAGYTAGIISFPAVDAPGTIFDTAVSRVEEITLGIFCASLVSIVVFPQSAEHVMSARLDAWIRSAREWVIQVVCRGHPGSDSQSQRLGLASDAIAFDALTTTLRYELSGFRRSAEALATLRQHMLMFLPLASAMADRVTVLERAGRLSPSLHALLADIASWLRSDRIDPDRAERLRRETERLEPPLDERTTWPDLIQASLLARLRDFIDLRQDVRLLQQHLRSGTRPPDFFAFSYTAKARTIRHRDHGMALLSAVGAFIAVVVNCAFWISTGWPDGASAPMMAAIACSFFAAFDDPAPYIVSFGYAAVLGAIGAAIYLFGVLPLATNFEMLMLALAPWLIVCGVFMTQPDTAPIARIAAVNAATMIAIQNGAVGEFALFANSTIAVLFGIWSSVVIVRLVRSVGAAWSAHRLERLNRESLVDAARHGGANHGLELAALMLDRVGLMAPRLKSLPPDDAEWIADFLSEVRVGIHVVEIRRVRRELPPRAARAIEHVLANTARYFREPPHSPRIGPLLLDNIDNALRCLLREPENAAQRTVILGLVGLRRAVFPKAQDFCPPSVSSPQTGILA</sequence>
<keyword evidence="4 7" id="KW-0812">Transmembrane</keyword>
<dbReference type="PANTHER" id="PTHR30509">
    <property type="entry name" value="P-HYDROXYBENZOIC ACID EFFLUX PUMP SUBUNIT-RELATED"/>
    <property type="match status" value="1"/>
</dbReference>
<accession>N0B6C7</accession>
<dbReference type="KEGG" id="hdt:HYPDE_37313"/>
<evidence type="ECO:0000313" key="9">
    <source>
        <dbReference type="Proteomes" id="UP000005952"/>
    </source>
</evidence>
<dbReference type="Pfam" id="PF04632">
    <property type="entry name" value="FUSC"/>
    <property type="match status" value="1"/>
</dbReference>
<evidence type="ECO:0000256" key="1">
    <source>
        <dbReference type="ARBA" id="ARBA00004651"/>
    </source>
</evidence>
<dbReference type="EMBL" id="CP005587">
    <property type="protein sequence ID" value="AGK59134.1"/>
    <property type="molecule type" value="Genomic_DNA"/>
</dbReference>
<evidence type="ECO:0000256" key="5">
    <source>
        <dbReference type="ARBA" id="ARBA00022989"/>
    </source>
</evidence>
<feature type="transmembrane region" description="Helical" evidence="7">
    <location>
        <begin position="107"/>
        <end position="124"/>
    </location>
</feature>
<evidence type="ECO:0000256" key="7">
    <source>
        <dbReference type="SAM" id="Phobius"/>
    </source>
</evidence>
<evidence type="ECO:0000256" key="2">
    <source>
        <dbReference type="ARBA" id="ARBA00022448"/>
    </source>
</evidence>
<dbReference type="OrthoDB" id="9807111at2"/>
<evidence type="ECO:0000256" key="6">
    <source>
        <dbReference type="ARBA" id="ARBA00023136"/>
    </source>
</evidence>
<dbReference type="GO" id="GO:0005886">
    <property type="term" value="C:plasma membrane"/>
    <property type="evidence" value="ECO:0007669"/>
    <property type="project" value="UniProtKB-SubCell"/>
</dbReference>
<feature type="transmembrane region" description="Helical" evidence="7">
    <location>
        <begin position="144"/>
        <end position="161"/>
    </location>
</feature>
<keyword evidence="3" id="KW-1003">Cell membrane</keyword>
<evidence type="ECO:0000313" key="8">
    <source>
        <dbReference type="EMBL" id="AGK59134.1"/>
    </source>
</evidence>
<feature type="transmembrane region" description="Helical" evidence="7">
    <location>
        <begin position="9"/>
        <end position="27"/>
    </location>
</feature>
<comment type="subcellular location">
    <subcellularLocation>
        <location evidence="1">Cell membrane</location>
        <topology evidence="1">Multi-pass membrane protein</topology>
    </subcellularLocation>
</comment>
<keyword evidence="6 7" id="KW-0472">Membrane</keyword>
<keyword evidence="9" id="KW-1185">Reference proteome</keyword>
<proteinExistence type="predicted"/>
<evidence type="ECO:0000256" key="4">
    <source>
        <dbReference type="ARBA" id="ARBA00022692"/>
    </source>
</evidence>
<reference evidence="8 9" key="1">
    <citation type="journal article" date="2013" name="Genome Announc.">
        <title>Genome sequences for three denitrifying bacterial strains isolated from a uranium- and nitrate-contaminated subsurface environment.</title>
        <authorList>
            <person name="Venkatramanan R."/>
            <person name="Prakash O."/>
            <person name="Woyke T."/>
            <person name="Chain P."/>
            <person name="Goodwin L.A."/>
            <person name="Watson D."/>
            <person name="Brooks S."/>
            <person name="Kostka J.E."/>
            <person name="Green S.J."/>
        </authorList>
    </citation>
    <scope>NUCLEOTIDE SEQUENCE [LARGE SCALE GENOMIC DNA]</scope>
    <source>
        <strain evidence="8 9">1NES1</strain>
    </source>
</reference>
<dbReference type="HOGENOM" id="CLU_013927_2_0_5"/>
<keyword evidence="2" id="KW-0813">Transport</keyword>
<feature type="transmembrane region" description="Helical" evidence="7">
    <location>
        <begin position="489"/>
        <end position="511"/>
    </location>
</feature>
<dbReference type="RefSeq" id="WP_015599150.1">
    <property type="nucleotide sequence ID" value="NC_021172.1"/>
</dbReference>
<dbReference type="Proteomes" id="UP000005952">
    <property type="component" value="Chromosome"/>
</dbReference>
<dbReference type="PANTHER" id="PTHR30509:SF9">
    <property type="entry name" value="MULTIDRUG RESISTANCE PROTEIN MDTO"/>
    <property type="match status" value="1"/>
</dbReference>
<feature type="transmembrane region" description="Helical" evidence="7">
    <location>
        <begin position="56"/>
        <end position="74"/>
    </location>
</feature>
<dbReference type="GO" id="GO:0022857">
    <property type="term" value="F:transmembrane transporter activity"/>
    <property type="evidence" value="ECO:0007669"/>
    <property type="project" value="InterPro"/>
</dbReference>
<feature type="transmembrane region" description="Helical" evidence="7">
    <location>
        <begin position="411"/>
        <end position="433"/>
    </location>
</feature>
<organism evidence="8 9">
    <name type="scientific">Hyphomicrobium denitrificans 1NES1</name>
    <dbReference type="NCBI Taxonomy" id="670307"/>
    <lineage>
        <taxon>Bacteria</taxon>
        <taxon>Pseudomonadati</taxon>
        <taxon>Pseudomonadota</taxon>
        <taxon>Alphaproteobacteria</taxon>
        <taxon>Hyphomicrobiales</taxon>
        <taxon>Hyphomicrobiaceae</taxon>
        <taxon>Hyphomicrobium</taxon>
    </lineage>
</organism>
<dbReference type="AlphaFoldDB" id="N0B6C7"/>
<dbReference type="InterPro" id="IPR006726">
    <property type="entry name" value="PHBA_efflux_AaeB/fusaric-R"/>
</dbReference>
<feature type="transmembrane region" description="Helical" evidence="7">
    <location>
        <begin position="359"/>
        <end position="381"/>
    </location>
</feature>
<dbReference type="STRING" id="670307.HYPDE_37313"/>
<feature type="transmembrane region" description="Helical" evidence="7">
    <location>
        <begin position="439"/>
        <end position="458"/>
    </location>
</feature>
<gene>
    <name evidence="8" type="ORF">HYPDE_37313</name>
</gene>
<name>N0B6C7_9HYPH</name>
<keyword evidence="5 7" id="KW-1133">Transmembrane helix</keyword>
<evidence type="ECO:0000256" key="3">
    <source>
        <dbReference type="ARBA" id="ARBA00022475"/>
    </source>
</evidence>
<protein>
    <submittedName>
        <fullName evidence="8">Efflux transporter permease, aromatic acid exporter family protein</fullName>
    </submittedName>
</protein>
<dbReference type="eggNOG" id="COG1289">
    <property type="taxonomic scope" value="Bacteria"/>
</dbReference>
<feature type="transmembrane region" description="Helical" evidence="7">
    <location>
        <begin position="80"/>
        <end position="100"/>
    </location>
</feature>